<dbReference type="InterPro" id="IPR050553">
    <property type="entry name" value="Thioredoxin_ResA/DsbE_sf"/>
</dbReference>
<feature type="signal peptide" evidence="5">
    <location>
        <begin position="1"/>
        <end position="19"/>
    </location>
</feature>
<dbReference type="PANTHER" id="PTHR42852:SF6">
    <property type="entry name" value="THIOL:DISULFIDE INTERCHANGE PROTEIN DSBE"/>
    <property type="match status" value="1"/>
</dbReference>
<dbReference type="GO" id="GO:0017004">
    <property type="term" value="P:cytochrome complex assembly"/>
    <property type="evidence" value="ECO:0007669"/>
    <property type="project" value="UniProtKB-KW"/>
</dbReference>
<evidence type="ECO:0000256" key="5">
    <source>
        <dbReference type="SAM" id="SignalP"/>
    </source>
</evidence>
<gene>
    <name evidence="7" type="ORF">SAMN04488130_101274</name>
</gene>
<evidence type="ECO:0000313" key="8">
    <source>
        <dbReference type="Proteomes" id="UP000236737"/>
    </source>
</evidence>
<keyword evidence="7" id="KW-0413">Isomerase</keyword>
<feature type="domain" description="Thioredoxin" evidence="6">
    <location>
        <begin position="194"/>
        <end position="337"/>
    </location>
</feature>
<dbReference type="InterPro" id="IPR036249">
    <property type="entry name" value="Thioredoxin-like_sf"/>
</dbReference>
<dbReference type="GO" id="GO:0016853">
    <property type="term" value="F:isomerase activity"/>
    <property type="evidence" value="ECO:0007669"/>
    <property type="project" value="UniProtKB-KW"/>
</dbReference>
<evidence type="ECO:0000256" key="3">
    <source>
        <dbReference type="ARBA" id="ARBA00023157"/>
    </source>
</evidence>
<keyword evidence="5" id="KW-0732">Signal</keyword>
<accession>A0A1H5SIH0</accession>
<evidence type="ECO:0000313" key="7">
    <source>
        <dbReference type="EMBL" id="SEF49601.1"/>
    </source>
</evidence>
<evidence type="ECO:0000259" key="6">
    <source>
        <dbReference type="PROSITE" id="PS51352"/>
    </source>
</evidence>
<dbReference type="Gene3D" id="3.40.30.10">
    <property type="entry name" value="Glutaredoxin"/>
    <property type="match status" value="1"/>
</dbReference>
<dbReference type="Pfam" id="PF08534">
    <property type="entry name" value="Redoxin"/>
    <property type="match status" value="1"/>
</dbReference>
<evidence type="ECO:0000256" key="4">
    <source>
        <dbReference type="ARBA" id="ARBA00023284"/>
    </source>
</evidence>
<organism evidence="7 8">
    <name type="scientific">Flavobacterium urumqiense</name>
    <dbReference type="NCBI Taxonomy" id="935224"/>
    <lineage>
        <taxon>Bacteria</taxon>
        <taxon>Pseudomonadati</taxon>
        <taxon>Bacteroidota</taxon>
        <taxon>Flavobacteriia</taxon>
        <taxon>Flavobacteriales</taxon>
        <taxon>Flavobacteriaceae</taxon>
        <taxon>Flavobacterium</taxon>
    </lineage>
</organism>
<dbReference type="InterPro" id="IPR013766">
    <property type="entry name" value="Thioredoxin_domain"/>
</dbReference>
<evidence type="ECO:0000256" key="1">
    <source>
        <dbReference type="ARBA" id="ARBA00004196"/>
    </source>
</evidence>
<protein>
    <submittedName>
        <fullName evidence="7">Thiol-disulfide isomerase or thioredoxin</fullName>
    </submittedName>
</protein>
<dbReference type="SUPFAM" id="SSF52833">
    <property type="entry name" value="Thioredoxin-like"/>
    <property type="match status" value="1"/>
</dbReference>
<feature type="chain" id="PRO_5009284043" evidence="5">
    <location>
        <begin position="20"/>
        <end position="337"/>
    </location>
</feature>
<keyword evidence="8" id="KW-1185">Reference proteome</keyword>
<sequence length="337" mass="38193">MKKLYFTALVLITTLSGFAQKNNYMTFQGKIANKNGDAIYITDGKNKLIKKIQISSEGVFKDTIHVVPGRYGLSDGNEFTIVYLKNGFDLALKMDTKMFDESITYTGKGALENNFLAKNSLFEEQTDMGSLLAASEVDFFRGLDKKKADDLKRLENTKLDPIFIDFQKKSIDENYNGIVKYYKMNYEANLAKSKLANTMSPSFNYDNYAGGKTKLEDFKGKYVYIDVWATWCGPCRAEIPFLKKTEEKYHGKNISFVSISVDVQKDLEKWKALIKEKELGGVQLFADNNWNSQFIKDYGVNSIPRFILIDPAGKIISADAARPSSKELQIQLDALLK</sequence>
<dbReference type="InterPro" id="IPR013740">
    <property type="entry name" value="Redoxin"/>
</dbReference>
<dbReference type="CDD" id="cd02966">
    <property type="entry name" value="TlpA_like_family"/>
    <property type="match status" value="1"/>
</dbReference>
<keyword evidence="2" id="KW-0201">Cytochrome c-type biogenesis</keyword>
<dbReference type="PROSITE" id="PS51352">
    <property type="entry name" value="THIOREDOXIN_2"/>
    <property type="match status" value="1"/>
</dbReference>
<evidence type="ECO:0000256" key="2">
    <source>
        <dbReference type="ARBA" id="ARBA00022748"/>
    </source>
</evidence>
<reference evidence="8" key="1">
    <citation type="submission" date="2016-10" db="EMBL/GenBank/DDBJ databases">
        <authorList>
            <person name="Varghese N."/>
            <person name="Submissions S."/>
        </authorList>
    </citation>
    <scope>NUCLEOTIDE SEQUENCE [LARGE SCALE GENOMIC DNA]</scope>
    <source>
        <strain evidence="8">CGMCC 1.9230</strain>
    </source>
</reference>
<comment type="subcellular location">
    <subcellularLocation>
        <location evidence="1">Cell envelope</location>
    </subcellularLocation>
</comment>
<proteinExistence type="predicted"/>
<dbReference type="RefSeq" id="WP_103998421.1">
    <property type="nucleotide sequence ID" value="NZ_FNVP01000001.1"/>
</dbReference>
<dbReference type="GO" id="GO:0016491">
    <property type="term" value="F:oxidoreductase activity"/>
    <property type="evidence" value="ECO:0007669"/>
    <property type="project" value="InterPro"/>
</dbReference>
<keyword evidence="4" id="KW-0676">Redox-active center</keyword>
<dbReference type="AlphaFoldDB" id="A0A1H5SIH0"/>
<dbReference type="GO" id="GO:0030313">
    <property type="term" value="C:cell envelope"/>
    <property type="evidence" value="ECO:0007669"/>
    <property type="project" value="UniProtKB-SubCell"/>
</dbReference>
<keyword evidence="3" id="KW-1015">Disulfide bond</keyword>
<dbReference type="Proteomes" id="UP000236737">
    <property type="component" value="Unassembled WGS sequence"/>
</dbReference>
<name>A0A1H5SIH0_9FLAO</name>
<dbReference type="PANTHER" id="PTHR42852">
    <property type="entry name" value="THIOL:DISULFIDE INTERCHANGE PROTEIN DSBE"/>
    <property type="match status" value="1"/>
</dbReference>
<dbReference type="OrthoDB" id="743079at2"/>
<dbReference type="EMBL" id="FNVP01000001">
    <property type="protein sequence ID" value="SEF49601.1"/>
    <property type="molecule type" value="Genomic_DNA"/>
</dbReference>